<organism evidence="6 7">
    <name type="scientific">Candidatus Brocadia sinica JPN1</name>
    <dbReference type="NCBI Taxonomy" id="1197129"/>
    <lineage>
        <taxon>Bacteria</taxon>
        <taxon>Pseudomonadati</taxon>
        <taxon>Planctomycetota</taxon>
        <taxon>Candidatus Brocadiia</taxon>
        <taxon>Candidatus Brocadiales</taxon>
        <taxon>Candidatus Brocadiaceae</taxon>
        <taxon>Candidatus Brocadia</taxon>
    </lineage>
</organism>
<dbReference type="InterPro" id="IPR003331">
    <property type="entry name" value="UDP_GlcNAc_Epimerase_2_dom"/>
</dbReference>
<gene>
    <name evidence="6" type="ORF">BROSI_A3611</name>
</gene>
<dbReference type="InterPro" id="IPR029767">
    <property type="entry name" value="WecB-like"/>
</dbReference>
<dbReference type="EC" id="5.1.3.14" evidence="3"/>
<sequence>MSVFGTRPEAIKLAPVIKELQKHADTLKSVVTVTAQHRQMLDSVLNVFAIKPDYDMNIMHENQGLSDITCKILKNIEAIYEKERPDLVLIQGDTTTVFAASLAAYYKQIPVGHVEAGLRSLNKYQPFPEEVNRCLTSVIAHLHFAPTDDAKSNLLNEGVSKDHICVTGNTVIDALLDVATQDFEFDNELLNNIKGKMILITAHRRESFGKPFINICNAILTLAQQYPDVTFVYPVHLNPNVRNVVYPMLGNLSNIILVEPLEYVPFVHLMKRAHIILTDSGGIQEEAPSLNKPVLILREVTERPEAVRAGSAKLVGVHTKTIITETIRLLEDRKEYDRMTHLLNPFGDGHAAQRIVNFIRHKLIDNKTPIITKTRISEKITTH</sequence>
<dbReference type="SUPFAM" id="SSF53756">
    <property type="entry name" value="UDP-Glycosyltransferase/glycogen phosphorylase"/>
    <property type="match status" value="1"/>
</dbReference>
<proteinExistence type="inferred from homology"/>
<evidence type="ECO:0000256" key="2">
    <source>
        <dbReference type="ARBA" id="ARBA00038209"/>
    </source>
</evidence>
<evidence type="ECO:0000256" key="3">
    <source>
        <dbReference type="ARBA" id="ARBA00038858"/>
    </source>
</evidence>
<evidence type="ECO:0000313" key="6">
    <source>
        <dbReference type="EMBL" id="GAN35065.1"/>
    </source>
</evidence>
<keyword evidence="1 4" id="KW-0413">Isomerase</keyword>
<name>A0ABQ0K2R2_9BACT</name>
<keyword evidence="7" id="KW-1185">Reference proteome</keyword>
<protein>
    <recommendedName>
        <fullName evidence="3">UDP-N-acetylglucosamine 2-epimerase (non-hydrolyzing)</fullName>
        <ecNumber evidence="3">5.1.3.14</ecNumber>
    </recommendedName>
</protein>
<comment type="similarity">
    <text evidence="2 4">Belongs to the UDP-N-acetylglucosamine 2-epimerase family.</text>
</comment>
<feature type="domain" description="UDP-N-acetylglucosamine 2-epimerase" evidence="5">
    <location>
        <begin position="19"/>
        <end position="359"/>
    </location>
</feature>
<evidence type="ECO:0000256" key="4">
    <source>
        <dbReference type="RuleBase" id="RU003513"/>
    </source>
</evidence>
<dbReference type="PANTHER" id="PTHR43174">
    <property type="entry name" value="UDP-N-ACETYLGLUCOSAMINE 2-EPIMERASE"/>
    <property type="match status" value="1"/>
</dbReference>
<evidence type="ECO:0000313" key="7">
    <source>
        <dbReference type="Proteomes" id="UP000032309"/>
    </source>
</evidence>
<dbReference type="PANTHER" id="PTHR43174:SF2">
    <property type="entry name" value="UDP-N-ACETYLGLUCOSAMINE 2-EPIMERASE"/>
    <property type="match status" value="1"/>
</dbReference>
<dbReference type="CDD" id="cd03786">
    <property type="entry name" value="GTB_UDP-GlcNAc_2-Epimerase"/>
    <property type="match status" value="1"/>
</dbReference>
<comment type="caution">
    <text evidence="6">The sequence shown here is derived from an EMBL/GenBank/DDBJ whole genome shotgun (WGS) entry which is preliminary data.</text>
</comment>
<dbReference type="Proteomes" id="UP000032309">
    <property type="component" value="Unassembled WGS sequence"/>
</dbReference>
<reference evidence="7" key="1">
    <citation type="journal article" date="2015" name="Genome Announc.">
        <title>Draft Genome Sequence of an Anaerobic Ammonium-Oxidizing Bacterium, "Candidatus Brocadia sinica".</title>
        <authorList>
            <person name="Oshiki M."/>
            <person name="Shinyako-Hata K."/>
            <person name="Satoh H."/>
            <person name="Okabe S."/>
        </authorList>
    </citation>
    <scope>NUCLEOTIDE SEQUENCE [LARGE SCALE GENOMIC DNA]</scope>
    <source>
        <strain evidence="7">JPN1</strain>
    </source>
</reference>
<dbReference type="Pfam" id="PF02350">
    <property type="entry name" value="Epimerase_2"/>
    <property type="match status" value="1"/>
</dbReference>
<evidence type="ECO:0000256" key="1">
    <source>
        <dbReference type="ARBA" id="ARBA00023235"/>
    </source>
</evidence>
<dbReference type="Gene3D" id="3.40.50.2000">
    <property type="entry name" value="Glycogen Phosphorylase B"/>
    <property type="match status" value="2"/>
</dbReference>
<dbReference type="EMBL" id="BAFN01000001">
    <property type="protein sequence ID" value="GAN35065.1"/>
    <property type="molecule type" value="Genomic_DNA"/>
</dbReference>
<dbReference type="NCBIfam" id="TIGR00236">
    <property type="entry name" value="wecB"/>
    <property type="match status" value="1"/>
</dbReference>
<evidence type="ECO:0000259" key="5">
    <source>
        <dbReference type="Pfam" id="PF02350"/>
    </source>
</evidence>
<accession>A0ABQ0K2R2</accession>